<dbReference type="EMBL" id="CAKOAT010264044">
    <property type="protein sequence ID" value="CAH8359499.1"/>
    <property type="molecule type" value="Genomic_DNA"/>
</dbReference>
<dbReference type="Pfam" id="PF01936">
    <property type="entry name" value="NYN"/>
    <property type="match status" value="1"/>
</dbReference>
<dbReference type="InterPro" id="IPR024768">
    <property type="entry name" value="Marf1"/>
</dbReference>
<organism evidence="2 3">
    <name type="scientific">Eruca vesicaria subsp. sativa</name>
    <name type="common">Garden rocket</name>
    <name type="synonym">Eruca sativa</name>
    <dbReference type="NCBI Taxonomy" id="29727"/>
    <lineage>
        <taxon>Eukaryota</taxon>
        <taxon>Viridiplantae</taxon>
        <taxon>Streptophyta</taxon>
        <taxon>Embryophyta</taxon>
        <taxon>Tracheophyta</taxon>
        <taxon>Spermatophyta</taxon>
        <taxon>Magnoliopsida</taxon>
        <taxon>eudicotyledons</taxon>
        <taxon>Gunneridae</taxon>
        <taxon>Pentapetalae</taxon>
        <taxon>rosids</taxon>
        <taxon>malvids</taxon>
        <taxon>Brassicales</taxon>
        <taxon>Brassicaceae</taxon>
        <taxon>Brassiceae</taxon>
        <taxon>Eruca</taxon>
    </lineage>
</organism>
<dbReference type="AlphaFoldDB" id="A0ABC8KLB4"/>
<keyword evidence="3" id="KW-1185">Reference proteome</keyword>
<protein>
    <recommendedName>
        <fullName evidence="1">NYN domain-containing protein</fullName>
    </recommendedName>
</protein>
<accession>A0ABC8KLB4</accession>
<proteinExistence type="predicted"/>
<dbReference type="PANTHER" id="PTHR14379">
    <property type="entry name" value="LIMKAIN B LKAP"/>
    <property type="match status" value="1"/>
</dbReference>
<dbReference type="CDD" id="cd10910">
    <property type="entry name" value="PIN_limkain_b1_N_like"/>
    <property type="match status" value="1"/>
</dbReference>
<feature type="domain" description="NYN" evidence="1">
    <location>
        <begin position="16"/>
        <end position="82"/>
    </location>
</feature>
<sequence length="87" mass="9444">MVDNKVAEAKFEEAPTWVCWDIEHCPVPKGCQAQEIFQKISLALSNLNYSGPISISAYGNMDHIAPSVKEALSSTGIVLNHVVLNSS</sequence>
<evidence type="ECO:0000259" key="1">
    <source>
        <dbReference type="Pfam" id="PF01936"/>
    </source>
</evidence>
<name>A0ABC8KLB4_ERUVS</name>
<dbReference type="Proteomes" id="UP001642260">
    <property type="component" value="Unassembled WGS sequence"/>
</dbReference>
<comment type="caution">
    <text evidence="2">The sequence shown here is derived from an EMBL/GenBank/DDBJ whole genome shotgun (WGS) entry which is preliminary data.</text>
</comment>
<evidence type="ECO:0000313" key="2">
    <source>
        <dbReference type="EMBL" id="CAH8359499.1"/>
    </source>
</evidence>
<dbReference type="InterPro" id="IPR021139">
    <property type="entry name" value="NYN"/>
</dbReference>
<gene>
    <name evidence="2" type="ORF">ERUC_LOCUS25255</name>
</gene>
<reference evidence="2 3" key="1">
    <citation type="submission" date="2022-03" db="EMBL/GenBank/DDBJ databases">
        <authorList>
            <person name="Macdonald S."/>
            <person name="Ahmed S."/>
            <person name="Newling K."/>
        </authorList>
    </citation>
    <scope>NUCLEOTIDE SEQUENCE [LARGE SCALE GENOMIC DNA]</scope>
</reference>
<evidence type="ECO:0000313" key="3">
    <source>
        <dbReference type="Proteomes" id="UP001642260"/>
    </source>
</evidence>
<dbReference type="PANTHER" id="PTHR14379:SF60">
    <property type="entry name" value="NYN DOMAIN-CONTAINING PROTEIN"/>
    <property type="match status" value="1"/>
</dbReference>